<protein>
    <recommendedName>
        <fullName evidence="10">PCI domain-containing protein</fullName>
    </recommendedName>
</protein>
<dbReference type="Proteomes" id="UP000604825">
    <property type="component" value="Unassembled WGS sequence"/>
</dbReference>
<feature type="compositionally biased region" description="Low complexity" evidence="9">
    <location>
        <begin position="616"/>
        <end position="626"/>
    </location>
</feature>
<dbReference type="InterPro" id="IPR000717">
    <property type="entry name" value="PCI_dom"/>
</dbReference>
<dbReference type="OrthoDB" id="199574at2759"/>
<dbReference type="GO" id="GO:0005665">
    <property type="term" value="C:RNA polymerase II, core complex"/>
    <property type="evidence" value="ECO:0007669"/>
    <property type="project" value="UniProtKB-ARBA"/>
</dbReference>
<dbReference type="Pfam" id="PF02150">
    <property type="entry name" value="Zn_ribbon_RPB9"/>
    <property type="match status" value="1"/>
</dbReference>
<dbReference type="PROSITE" id="PS01030">
    <property type="entry name" value="RNA_POL_M_15KD"/>
    <property type="match status" value="1"/>
</dbReference>
<dbReference type="SMART" id="SM00661">
    <property type="entry name" value="RPOL9"/>
    <property type="match status" value="1"/>
</dbReference>
<evidence type="ECO:0000256" key="5">
    <source>
        <dbReference type="ARBA" id="ARBA00022771"/>
    </source>
</evidence>
<evidence type="ECO:0000256" key="2">
    <source>
        <dbReference type="ARBA" id="ARBA00008925"/>
    </source>
</evidence>
<gene>
    <name evidence="11" type="ORF">NCGR_LOCUS57684</name>
</gene>
<keyword evidence="5" id="KW-0863">Zinc-finger</keyword>
<dbReference type="FunFam" id="1.25.40.990:FF:000005">
    <property type="entry name" value="Putative SAC3/GANP family protein"/>
    <property type="match status" value="1"/>
</dbReference>
<dbReference type="GO" id="GO:0005730">
    <property type="term" value="C:nucleolus"/>
    <property type="evidence" value="ECO:0007669"/>
    <property type="project" value="UniProtKB-SubCell"/>
</dbReference>
<dbReference type="Pfam" id="PF03399">
    <property type="entry name" value="SAC3_GANP"/>
    <property type="match status" value="1"/>
</dbReference>
<feature type="domain" description="PCI" evidence="10">
    <location>
        <begin position="779"/>
        <end position="963"/>
    </location>
</feature>
<dbReference type="GO" id="GO:0008270">
    <property type="term" value="F:zinc ion binding"/>
    <property type="evidence" value="ECO:0007669"/>
    <property type="project" value="UniProtKB-KW"/>
</dbReference>
<dbReference type="InterPro" id="IPR001529">
    <property type="entry name" value="Zn_ribbon_RPB9"/>
</dbReference>
<feature type="compositionally biased region" description="Polar residues" evidence="9">
    <location>
        <begin position="593"/>
        <end position="607"/>
    </location>
</feature>
<dbReference type="EMBL" id="CAJGYO010000017">
    <property type="protein sequence ID" value="CAD6333586.1"/>
    <property type="molecule type" value="Genomic_DNA"/>
</dbReference>
<feature type="region of interest" description="Disordered" evidence="9">
    <location>
        <begin position="1"/>
        <end position="45"/>
    </location>
</feature>
<evidence type="ECO:0000256" key="9">
    <source>
        <dbReference type="SAM" id="MobiDB-lite"/>
    </source>
</evidence>
<comment type="similarity">
    <text evidence="2">Belongs to the archaeal RpoM/eukaryotic RPA12/RPB9/RPC11 RNA polymerase family.</text>
</comment>
<dbReference type="InterPro" id="IPR005062">
    <property type="entry name" value="SAC3/GANP/THP3_conserved"/>
</dbReference>
<proteinExistence type="inferred from homology"/>
<dbReference type="Gene3D" id="2.20.25.10">
    <property type="match status" value="2"/>
</dbReference>
<comment type="caution">
    <text evidence="11">The sequence shown here is derived from an EMBL/GenBank/DDBJ whole genome shotgun (WGS) entry which is preliminary data.</text>
</comment>
<keyword evidence="12" id="KW-1185">Reference proteome</keyword>
<evidence type="ECO:0000256" key="8">
    <source>
        <dbReference type="ARBA" id="ARBA00023242"/>
    </source>
</evidence>
<feature type="compositionally biased region" description="Polar residues" evidence="9">
    <location>
        <begin position="199"/>
        <end position="220"/>
    </location>
</feature>
<evidence type="ECO:0000313" key="12">
    <source>
        <dbReference type="Proteomes" id="UP000604825"/>
    </source>
</evidence>
<feature type="region of interest" description="Disordered" evidence="9">
    <location>
        <begin position="327"/>
        <end position="367"/>
    </location>
</feature>
<evidence type="ECO:0000256" key="4">
    <source>
        <dbReference type="ARBA" id="ARBA00022723"/>
    </source>
</evidence>
<keyword evidence="3" id="KW-0240">DNA-directed RNA polymerase</keyword>
<dbReference type="Gene3D" id="1.25.40.990">
    <property type="match status" value="1"/>
</dbReference>
<dbReference type="PANTHER" id="PTHR12436">
    <property type="entry name" value="80 KDA MCM3-ASSOCIATED PROTEIN"/>
    <property type="match status" value="1"/>
</dbReference>
<feature type="region of interest" description="Disordered" evidence="9">
    <location>
        <begin position="581"/>
        <end position="659"/>
    </location>
</feature>
<dbReference type="FunFam" id="2.20.25.10:FF:000008">
    <property type="entry name" value="DNA-directed RNA polymerase II subunit RPB9"/>
    <property type="match status" value="1"/>
</dbReference>
<keyword evidence="8" id="KW-0539">Nucleus</keyword>
<evidence type="ECO:0000256" key="1">
    <source>
        <dbReference type="ARBA" id="ARBA00004604"/>
    </source>
</evidence>
<feature type="region of interest" description="Disordered" evidence="9">
    <location>
        <begin position="199"/>
        <end position="221"/>
    </location>
</feature>
<reference evidence="11" key="1">
    <citation type="submission" date="2020-10" db="EMBL/GenBank/DDBJ databases">
        <authorList>
            <person name="Han B."/>
            <person name="Lu T."/>
            <person name="Zhao Q."/>
            <person name="Huang X."/>
            <person name="Zhao Y."/>
        </authorList>
    </citation>
    <scope>NUCLEOTIDE SEQUENCE</scope>
</reference>
<dbReference type="InterPro" id="IPR019761">
    <property type="entry name" value="DNA-dir_RNA_pol-M_15_CS"/>
</dbReference>
<accession>A0A811RYB6</accession>
<feature type="region of interest" description="Disordered" evidence="9">
    <location>
        <begin position="243"/>
        <end position="298"/>
    </location>
</feature>
<evidence type="ECO:0000256" key="3">
    <source>
        <dbReference type="ARBA" id="ARBA00022478"/>
    </source>
</evidence>
<dbReference type="InterPro" id="IPR045107">
    <property type="entry name" value="SAC3/GANP/THP3"/>
</dbReference>
<organism evidence="11 12">
    <name type="scientific">Miscanthus lutarioriparius</name>
    <dbReference type="NCBI Taxonomy" id="422564"/>
    <lineage>
        <taxon>Eukaryota</taxon>
        <taxon>Viridiplantae</taxon>
        <taxon>Streptophyta</taxon>
        <taxon>Embryophyta</taxon>
        <taxon>Tracheophyta</taxon>
        <taxon>Spermatophyta</taxon>
        <taxon>Magnoliopsida</taxon>
        <taxon>Liliopsida</taxon>
        <taxon>Poales</taxon>
        <taxon>Poaceae</taxon>
        <taxon>PACMAD clade</taxon>
        <taxon>Panicoideae</taxon>
        <taxon>Andropogonodae</taxon>
        <taxon>Andropogoneae</taxon>
        <taxon>Saccharinae</taxon>
        <taxon>Miscanthus</taxon>
    </lineage>
</organism>
<keyword evidence="7" id="KW-0804">Transcription</keyword>
<dbReference type="PANTHER" id="PTHR12436:SF33">
    <property type="entry name" value="OS05G0462600 PROTEIN"/>
    <property type="match status" value="1"/>
</dbReference>
<evidence type="ECO:0000259" key="10">
    <source>
        <dbReference type="PROSITE" id="PS50250"/>
    </source>
</evidence>
<sequence length="1208" mass="132824">MASHGAGAADGSDAPHAEVVSMGQTNPSPYPLSSSHHSWSSATGSATVSWNNTVDKLSQDTVYYDPQRDVSVSGGNHNVGSSAPLVAQSSMGMTDAAHSHVPYSSSAQHVYNPVEYANYYYSYPQATNDSSVQQGANQHPGAAYQPLTSFQNSGSYIDPTSNTYYNAGGHQTVPGYGSSSYYYQNNTWNGGSTGNNFAQSYQNYSSSDTNAQQSSTSVPANSLPYQQQYNQWPYYYNQSVPSASSNPVAGNSTTDNLAVNTPSGYSYPSSQPPPPGTTSWKSNSVASAAPPMQVPGHQNQYANQAEGHYNQGPSVQWSQNHYAYQTQPYPQKTNSNHPQLSNPEDQQKTVDSNGPSTNLSSNHVSENFKPNLQGSVTMDNSSESKIQVPINPRIAPGFSMVMPKNEKKNSGLDLSKKPAYVSVSMPTNDAKATQVGPDARSIPFSLRNYATRNLNRCKNDAQRAACRSIMEEITKKAFAEGTLLTKNWDTEPLFPLPESVVGMTGTSSVNNLSPFSSVSTPRKRVKSRWEPVVDENVTNKVEQIAKGLISSNIHSTLDPKNRMGSSWDHGKFLQSREALSNKVNQRPAKKQKMGSNLSQIQNGSASSDSEKEHDLTTYYASATALANSPEEKKRREHRSKRFEKSKDSSLKSKNTSANSDALASLRLRRAISSLRTRTYEEGTLAVEDMNWDALTIKGTCQEIEKGYLRLTGAPEPAKVRPEDVLEKALAMVETSQKNYLYKCDQLKSIRQDLTVQRIQNELTVKVYETHARLAMQAGDLPEFNQCQSQLKRLYAQGIKGCYFEFSAYNLLCVMLHSNNKRDLLSSMASLSKEAKQDAAVKHALAVHASVLSGNYVLFFKLYKKAPNLNSCLMDLYVERMRFEAMKCMSRSYRPTVPVGYVAQILGFLRTDTEGCATNEDDGLEECEKWLKAHGAVLSEDNSGELQIDMKASSSTLYMPEPEDAVAHGDASLAVDDFLARTDGHVKRPGEQRKQTSTLAVGTVSCTLPAWPNVAAAGTRAGGGTTTSANAPTQTSYCLSRHPRPGETPRLHAAAVGDSRLRLRRHCLVLAPIQVTSNLKSAISCCWVIDTLNVEHKWLEEDTTAATMSTMKFCCECNNILYPKEDRDRRTLFFACRNCEHQEVSDNNCVYRNEVHHTAGERTRVLQDVASDPTLPRTKTVRCTVCGHGEAVFFQYLSYMLRPASISLT</sequence>
<dbReference type="SUPFAM" id="SSF57783">
    <property type="entry name" value="Zinc beta-ribbon"/>
    <property type="match status" value="2"/>
</dbReference>
<dbReference type="AlphaFoldDB" id="A0A811RYB6"/>
<dbReference type="GO" id="GO:0006351">
    <property type="term" value="P:DNA-templated transcription"/>
    <property type="evidence" value="ECO:0007669"/>
    <property type="project" value="InterPro"/>
</dbReference>
<evidence type="ECO:0000256" key="7">
    <source>
        <dbReference type="ARBA" id="ARBA00023163"/>
    </source>
</evidence>
<feature type="compositionally biased region" description="Polar residues" evidence="9">
    <location>
        <begin position="243"/>
        <end position="260"/>
    </location>
</feature>
<evidence type="ECO:0000256" key="6">
    <source>
        <dbReference type="ARBA" id="ARBA00022833"/>
    </source>
</evidence>
<feature type="compositionally biased region" description="Low complexity" evidence="9">
    <location>
        <begin position="33"/>
        <end position="45"/>
    </location>
</feature>
<comment type="subcellular location">
    <subcellularLocation>
        <location evidence="1">Nucleus</location>
        <location evidence="1">Nucleolus</location>
    </subcellularLocation>
</comment>
<keyword evidence="4" id="KW-0479">Metal-binding</keyword>
<keyword evidence="6" id="KW-0862">Zinc</keyword>
<dbReference type="PROSITE" id="PS50250">
    <property type="entry name" value="PCI"/>
    <property type="match status" value="1"/>
</dbReference>
<name>A0A811RYB6_9POAL</name>
<feature type="compositionally biased region" description="Low complexity" evidence="9">
    <location>
        <begin position="1"/>
        <end position="14"/>
    </location>
</feature>
<evidence type="ECO:0000313" key="11">
    <source>
        <dbReference type="EMBL" id="CAD6333586.1"/>
    </source>
</evidence>
<feature type="compositionally biased region" description="Polar residues" evidence="9">
    <location>
        <begin position="1027"/>
        <end position="1037"/>
    </location>
</feature>
<feature type="region of interest" description="Disordered" evidence="9">
    <location>
        <begin position="1019"/>
        <end position="1042"/>
    </location>
</feature>